<dbReference type="AlphaFoldDB" id="A0A6N4TJ50"/>
<organism evidence="1 2">
    <name type="scientific">Amedibacterium intestinale</name>
    <dbReference type="NCBI Taxonomy" id="2583452"/>
    <lineage>
        <taxon>Bacteria</taxon>
        <taxon>Bacillati</taxon>
        <taxon>Bacillota</taxon>
        <taxon>Erysipelotrichia</taxon>
        <taxon>Erysipelotrichales</taxon>
        <taxon>Erysipelotrichaceae</taxon>
        <taxon>Amedibacterium</taxon>
    </lineage>
</organism>
<evidence type="ECO:0008006" key="3">
    <source>
        <dbReference type="Google" id="ProtNLM"/>
    </source>
</evidence>
<dbReference type="RefSeq" id="WP_115716421.1">
    <property type="nucleotide sequence ID" value="NZ_AP019695.1"/>
</dbReference>
<dbReference type="NCBIfam" id="NF038032">
    <property type="entry name" value="CehA_McbA_metalo"/>
    <property type="match status" value="1"/>
</dbReference>
<accession>A0A6N4TJ50</accession>
<dbReference type="InterPro" id="IPR036278">
    <property type="entry name" value="Sialidase_sf"/>
</dbReference>
<dbReference type="EMBL" id="AP019695">
    <property type="protein sequence ID" value="BBK23040.1"/>
    <property type="molecule type" value="Genomic_DNA"/>
</dbReference>
<dbReference type="Proteomes" id="UP000464754">
    <property type="component" value="Chromosome"/>
</dbReference>
<protein>
    <recommendedName>
        <fullName evidence="3">DUF3604 domain-containing protein</fullName>
    </recommendedName>
</protein>
<dbReference type="Gene3D" id="3.20.20.140">
    <property type="entry name" value="Metal-dependent hydrolases"/>
    <property type="match status" value="1"/>
</dbReference>
<evidence type="ECO:0000313" key="1">
    <source>
        <dbReference type="EMBL" id="BBK23040.1"/>
    </source>
</evidence>
<reference evidence="2" key="1">
    <citation type="submission" date="2019-05" db="EMBL/GenBank/DDBJ databases">
        <title>Complete genome sequencing of Absiella argi strain JCM 30884.</title>
        <authorList>
            <person name="Sakamoto M."/>
            <person name="Murakami T."/>
            <person name="Mori H."/>
        </authorList>
    </citation>
    <scope>NUCLEOTIDE SEQUENCE [LARGE SCALE GENOMIC DNA]</scope>
    <source>
        <strain evidence="2">JCM 30884</strain>
    </source>
</reference>
<dbReference type="SUPFAM" id="SSF50939">
    <property type="entry name" value="Sialidases"/>
    <property type="match status" value="1"/>
</dbReference>
<dbReference type="SUPFAM" id="SSF89550">
    <property type="entry name" value="PHP domain-like"/>
    <property type="match status" value="1"/>
</dbReference>
<dbReference type="KEGG" id="aarg:Aargi30884_19430"/>
<gene>
    <name evidence="1" type="ORF">Aargi30884_19430</name>
</gene>
<evidence type="ECO:0000313" key="2">
    <source>
        <dbReference type="Proteomes" id="UP000464754"/>
    </source>
</evidence>
<keyword evidence="2" id="KW-1185">Reference proteome</keyword>
<name>A0A6N4TJ50_9FIRM</name>
<proteinExistence type="predicted"/>
<sequence>MNLLNQKYSKEVSDIIKSSAQYPSLTKAEDGTMYVCYQEYKDGHDCIVAGVLNQEKDTFSEVERISGEGEALKPVCVSSGNQIWYAWGECRNQVWGIYYRSYENGVYGEIHCAEEGEALFYPCLYAKDGIVYLLWNRQSSNAGEIVLSTIDEEGIHDVQVVSTSKETYRPSICITEDHTIYVAYDSFNGTTYDVIVRACKDQVWTEEKVVNTSKTAWATQPLLASLKDKALVCWYDFNHGSDFSYHSAVVFEKDGKANVEESCCFARGIDWYEDIAISSNAKGEVAFSYSWGKTKLHARHYDYENKWSDPVVFTYDENSFASNQRVLIDEDGTIHLAWQYGNQNGHKPIRNAKVVYTWLNKDEYDSYVDLEAEKVSDPFTRPIEANKTLDRIDDEEVKTWIKKNGYAGKFPVYGDIHGQSGMSDGVGEIDQYFNSAKVWGKLDFTALTDHDCYPDWLSQSEWEWIRTTSQLFNVENKMATLLAYEWTPNEYRYDFGHKNIYYKGFEGEIYRSGDEGGMTPDRLFESIKQYKAMAFPHHPAASWKLVSAATDWAFHDEEVQRMVEIFSRHAPFEYYGNYSKYTKNNMQIERCSVQDALEKGYHLGFTAGSDSHQMEHGVEGGITISFVDKLNNENIWDNLYDRFMYGTSGAGILVSFKCDGKEMGQIVEKPVHSSVDFTVSVLGTDKLKVEVLCNNKVIEEKVSDGRECDFTFTKEVNEQEDFYYVRVTQEDEHQAWSSPIWVKGNK</sequence>
<dbReference type="InterPro" id="IPR016195">
    <property type="entry name" value="Pol/histidinol_Pase-like"/>
</dbReference>